<keyword evidence="13" id="KW-1185">Reference proteome</keyword>
<gene>
    <name evidence="12" type="ORF">MCMEM_1331</name>
</gene>
<dbReference type="InterPro" id="IPR036046">
    <property type="entry name" value="Acylphosphatase-like_dom_sf"/>
</dbReference>
<dbReference type="InterPro" id="IPR051060">
    <property type="entry name" value="Carbamoyltrans_HypF-like"/>
</dbReference>
<dbReference type="OrthoDB" id="371970at2157"/>
<dbReference type="GO" id="GO:0051604">
    <property type="term" value="P:protein maturation"/>
    <property type="evidence" value="ECO:0007669"/>
    <property type="project" value="TreeGrafter"/>
</dbReference>
<dbReference type="SUPFAM" id="SSF53067">
    <property type="entry name" value="Actin-like ATPase domain"/>
    <property type="match status" value="1"/>
</dbReference>
<dbReference type="InterPro" id="IPR011125">
    <property type="entry name" value="Znf_HypF"/>
</dbReference>
<dbReference type="GO" id="GO:0003998">
    <property type="term" value="F:acylphosphatase activity"/>
    <property type="evidence" value="ECO:0007669"/>
    <property type="project" value="UniProtKB-EC"/>
</dbReference>
<dbReference type="PROSITE" id="PS51163">
    <property type="entry name" value="YRDC"/>
    <property type="match status" value="1"/>
</dbReference>
<dbReference type="UniPathway" id="UPA00335"/>
<comment type="catalytic activity">
    <reaction evidence="7">
        <text>C-terminal L-cysteinyl-[HypE protein] + carbamoyl phosphate + ATP + H2O = C-terminal S-carboxamide-L-cysteinyl-[HypE protein] + AMP + phosphate + diphosphate + H(+)</text>
        <dbReference type="Rhea" id="RHEA:55636"/>
        <dbReference type="Rhea" id="RHEA-COMP:14247"/>
        <dbReference type="Rhea" id="RHEA-COMP:14392"/>
        <dbReference type="ChEBI" id="CHEBI:15377"/>
        <dbReference type="ChEBI" id="CHEBI:15378"/>
        <dbReference type="ChEBI" id="CHEBI:30616"/>
        <dbReference type="ChEBI" id="CHEBI:33019"/>
        <dbReference type="ChEBI" id="CHEBI:43474"/>
        <dbReference type="ChEBI" id="CHEBI:58228"/>
        <dbReference type="ChEBI" id="CHEBI:76913"/>
        <dbReference type="ChEBI" id="CHEBI:139126"/>
        <dbReference type="ChEBI" id="CHEBI:456215"/>
    </reaction>
</comment>
<evidence type="ECO:0000256" key="5">
    <source>
        <dbReference type="ARBA" id="ARBA00022771"/>
    </source>
</evidence>
<dbReference type="EMBL" id="CP009518">
    <property type="protein sequence ID" value="AKB85384.1"/>
    <property type="molecule type" value="Genomic_DNA"/>
</dbReference>
<dbReference type="Pfam" id="PF22521">
    <property type="entry name" value="HypF_C_2"/>
    <property type="match status" value="1"/>
</dbReference>
<evidence type="ECO:0000313" key="13">
    <source>
        <dbReference type="Proteomes" id="UP000033048"/>
    </source>
</evidence>
<evidence type="ECO:0000256" key="2">
    <source>
        <dbReference type="ARBA" id="ARBA00008097"/>
    </source>
</evidence>
<keyword evidence="5" id="KW-0863">Zinc-finger</keyword>
<evidence type="ECO:0000259" key="10">
    <source>
        <dbReference type="PROSITE" id="PS51160"/>
    </source>
</evidence>
<dbReference type="Gene3D" id="3.30.110.120">
    <property type="match status" value="1"/>
</dbReference>
<dbReference type="GO" id="GO:0016743">
    <property type="term" value="F:carboxyl- or carbamoyltransferase activity"/>
    <property type="evidence" value="ECO:0007669"/>
    <property type="project" value="UniProtKB-UniRule"/>
</dbReference>
<proteinExistence type="inferred from homology"/>
<evidence type="ECO:0000256" key="9">
    <source>
        <dbReference type="PROSITE-ProRule" id="PRU00520"/>
    </source>
</evidence>
<evidence type="ECO:0000256" key="4">
    <source>
        <dbReference type="ARBA" id="ARBA00022723"/>
    </source>
</evidence>
<dbReference type="Proteomes" id="UP000033048">
    <property type="component" value="Chromosome"/>
</dbReference>
<evidence type="ECO:0000256" key="6">
    <source>
        <dbReference type="ARBA" id="ARBA00022833"/>
    </source>
</evidence>
<dbReference type="EC" id="6.2.-.-" evidence="8"/>
<dbReference type="NCBIfam" id="TIGR00143">
    <property type="entry name" value="hypF"/>
    <property type="match status" value="1"/>
</dbReference>
<dbReference type="PANTHER" id="PTHR42959">
    <property type="entry name" value="CARBAMOYLTRANSFERASE"/>
    <property type="match status" value="1"/>
</dbReference>
<sequence>MQTQCRKINVSGVVQGVGFRPFVHHIAIENGLCGYVKNTGNDVEIVSEGKKENIERFLHELQSKRPPLASVDQIRTKVSRVSGFSNFSILDSEQDESARSIIPPDTAICSDCLRDMYDSKDRHFHYPFTSCTNCGPRYSLVSSLPFDRGNTSMDQFPLCTECSLEYKFPSDRRFHAQATCCPECGPVLSFTNCSGDVLASGHDAILRCAELIDEGSIVAIKGYGGFHLVCDATSDSAVLNLRDSLNRSAQPFAVMAKDIDTVSSFACINAEESSLLQSRQLPIVVLDKNGDFSLSSHIAPDLHNMGVMLPYSGTHHLLFDNTDSAVYVMTSANLPGLPMLTDSEEALSDLSRIADHFLLHNYVIRNRIDDSVIRLINGKKAFIRRSRGFVPERIELPFSIESVIGVGPELNTTVTLAKDNNAYISQYIGNTSHFETAQYHKQVISDLERLTKINPYRWGCDLHPEFNTTRFAQEQGGNRTVFVQHHYAHIVSLMVDNLLPADSRIIGIALDGAGYGEDGTIWGGEVFEATYSGYERVAHLMEQSMPGGDMAAIYPSRMVLGMLHDVLEPEELRELPLYFRHGESERNVVLQQLERNVNLVRTSSFARVLDSAAALLGISHYRSYQGEPAMKLESVARDGVHDLDLPVVCKRGVLDTTSLLYGLYERLDSHDVRDLAYSIEDALAVGVAELAVSAAKKRSIDVIGLSGGVAYNEHITGRICEVVKDSGFEFLTHNRIPCGDGGVSLGQAVVAGYSERRS</sequence>
<dbReference type="HOGENOM" id="CLU_009164_0_0_2"/>
<feature type="active site" evidence="9">
    <location>
        <position position="38"/>
    </location>
</feature>
<dbReference type="InterPro" id="IPR043129">
    <property type="entry name" value="ATPase_NBD"/>
</dbReference>
<dbReference type="InterPro" id="IPR006070">
    <property type="entry name" value="Sua5-like_dom"/>
</dbReference>
<dbReference type="InterPro" id="IPR041440">
    <property type="entry name" value="HypF_C"/>
</dbReference>
<dbReference type="SUPFAM" id="SSF54975">
    <property type="entry name" value="Acylphosphatase/BLUF domain-like"/>
    <property type="match status" value="1"/>
</dbReference>
<organism evidence="12 13">
    <name type="scientific">Methanococcoides methylutens MM1</name>
    <dbReference type="NCBI Taxonomy" id="1434104"/>
    <lineage>
        <taxon>Archaea</taxon>
        <taxon>Methanobacteriati</taxon>
        <taxon>Methanobacteriota</taxon>
        <taxon>Stenosarchaea group</taxon>
        <taxon>Methanomicrobia</taxon>
        <taxon>Methanosarcinales</taxon>
        <taxon>Methanosarcinaceae</taxon>
        <taxon>Methanococcoides</taxon>
    </lineage>
</organism>
<accession>A0A0E3X1L6</accession>
<dbReference type="Gene3D" id="3.30.420.360">
    <property type="match status" value="1"/>
</dbReference>
<dbReference type="Pfam" id="PF01300">
    <property type="entry name" value="Sua5_yciO_yrdC"/>
    <property type="match status" value="1"/>
</dbReference>
<dbReference type="KEGG" id="mmet:MCMEM_1331"/>
<dbReference type="Gene3D" id="3.90.870.50">
    <property type="match status" value="1"/>
</dbReference>
<keyword evidence="6" id="KW-0862">Zinc</keyword>
<dbReference type="InterPro" id="IPR055128">
    <property type="entry name" value="HypF_C_2"/>
</dbReference>
<dbReference type="InterPro" id="IPR017945">
    <property type="entry name" value="DHBP_synth_RibB-like_a/b_dom"/>
</dbReference>
<dbReference type="PROSITE" id="PS00150">
    <property type="entry name" value="ACYLPHOSPHATASE_1"/>
    <property type="match status" value="1"/>
</dbReference>
<evidence type="ECO:0000259" key="11">
    <source>
        <dbReference type="PROSITE" id="PS51163"/>
    </source>
</evidence>
<comment type="catalytic activity">
    <reaction evidence="9">
        <text>an acyl phosphate + H2O = a carboxylate + phosphate + H(+)</text>
        <dbReference type="Rhea" id="RHEA:14965"/>
        <dbReference type="ChEBI" id="CHEBI:15377"/>
        <dbReference type="ChEBI" id="CHEBI:15378"/>
        <dbReference type="ChEBI" id="CHEBI:29067"/>
        <dbReference type="ChEBI" id="CHEBI:43474"/>
        <dbReference type="ChEBI" id="CHEBI:59918"/>
        <dbReference type="EC" id="3.6.1.7"/>
    </reaction>
</comment>
<evidence type="ECO:0000313" key="12">
    <source>
        <dbReference type="EMBL" id="AKB85384.1"/>
    </source>
</evidence>
<keyword evidence="9" id="KW-0378">Hydrolase</keyword>
<evidence type="ECO:0000256" key="8">
    <source>
        <dbReference type="PIRNR" id="PIRNR006256"/>
    </source>
</evidence>
<dbReference type="GeneID" id="24893875"/>
<dbReference type="RefSeq" id="WP_048205480.1">
    <property type="nucleotide sequence ID" value="NZ_CP009518.1"/>
</dbReference>
<dbReference type="SUPFAM" id="SSF55821">
    <property type="entry name" value="YrdC/RibB"/>
    <property type="match status" value="1"/>
</dbReference>
<keyword evidence="4" id="KW-0479">Metal-binding</keyword>
<evidence type="ECO:0000256" key="1">
    <source>
        <dbReference type="ARBA" id="ARBA00004711"/>
    </source>
</evidence>
<keyword evidence="3" id="KW-0436">Ligase</keyword>
<dbReference type="GO" id="GO:0003725">
    <property type="term" value="F:double-stranded RNA binding"/>
    <property type="evidence" value="ECO:0007669"/>
    <property type="project" value="InterPro"/>
</dbReference>
<dbReference type="PATRIC" id="fig|1434104.5.peg.1454"/>
<dbReference type="InterPro" id="IPR001792">
    <property type="entry name" value="Acylphosphatase-like_dom"/>
</dbReference>
<dbReference type="InterPro" id="IPR017968">
    <property type="entry name" value="Acylphosphatase_CS"/>
</dbReference>
<dbReference type="PANTHER" id="PTHR42959:SF1">
    <property type="entry name" value="CARBAMOYLTRANSFERASE HYPF"/>
    <property type="match status" value="1"/>
</dbReference>
<dbReference type="Pfam" id="PF17788">
    <property type="entry name" value="HypF_C"/>
    <property type="match status" value="1"/>
</dbReference>
<reference evidence="12 13" key="1">
    <citation type="submission" date="2014-07" db="EMBL/GenBank/DDBJ databases">
        <title>Methanogenic archaea and the global carbon cycle.</title>
        <authorList>
            <person name="Henriksen J.R."/>
            <person name="Luke J."/>
            <person name="Reinhart S."/>
            <person name="Benedict M.N."/>
            <person name="Youngblut N.D."/>
            <person name="Metcalf M.E."/>
            <person name="Whitaker R.J."/>
            <person name="Metcalf W.W."/>
        </authorList>
    </citation>
    <scope>NUCLEOTIDE SEQUENCE [LARGE SCALE GENOMIC DNA]</scope>
    <source>
        <strain evidence="12 13">MM1</strain>
    </source>
</reference>
<dbReference type="Pfam" id="PF07503">
    <property type="entry name" value="zf-HYPF"/>
    <property type="match status" value="2"/>
</dbReference>
<dbReference type="STRING" id="1434104.MCMEM_1331"/>
<dbReference type="GO" id="GO:0016874">
    <property type="term" value="F:ligase activity"/>
    <property type="evidence" value="ECO:0007669"/>
    <property type="project" value="UniProtKB-UniRule"/>
</dbReference>
<dbReference type="GO" id="GO:0008270">
    <property type="term" value="F:zinc ion binding"/>
    <property type="evidence" value="ECO:0007669"/>
    <property type="project" value="UniProtKB-KW"/>
</dbReference>
<dbReference type="AlphaFoldDB" id="A0A0E3X1L6"/>
<evidence type="ECO:0000256" key="3">
    <source>
        <dbReference type="ARBA" id="ARBA00022598"/>
    </source>
</evidence>
<comment type="similarity">
    <text evidence="2 8">Belongs to the carbamoyltransferase HypF family.</text>
</comment>
<name>A0A0E3X1L6_METMT</name>
<evidence type="ECO:0000256" key="7">
    <source>
        <dbReference type="ARBA" id="ARBA00048220"/>
    </source>
</evidence>
<dbReference type="InterPro" id="IPR004421">
    <property type="entry name" value="Carbamoyltransferase_HypF"/>
</dbReference>
<comment type="pathway">
    <text evidence="1">Protein modification; [NiFe] hydrogenase maturation.</text>
</comment>
<dbReference type="Pfam" id="PF00708">
    <property type="entry name" value="Acylphosphatase"/>
    <property type="match status" value="1"/>
</dbReference>
<dbReference type="Gene3D" id="3.30.420.40">
    <property type="match status" value="1"/>
</dbReference>
<protein>
    <recommendedName>
        <fullName evidence="8">Carbamoyltransferase</fullName>
        <ecNumber evidence="8">6.2.-.-</ecNumber>
    </recommendedName>
</protein>
<feature type="domain" description="Acylphosphatase-like" evidence="10">
    <location>
        <begin position="5"/>
        <end position="91"/>
    </location>
</feature>
<dbReference type="PROSITE" id="PS51160">
    <property type="entry name" value="ACYLPHOSPHATASE_3"/>
    <property type="match status" value="1"/>
</dbReference>
<feature type="active site" evidence="9">
    <location>
        <position position="20"/>
    </location>
</feature>
<feature type="domain" description="YrdC-like" evidence="11">
    <location>
        <begin position="202"/>
        <end position="388"/>
    </location>
</feature>
<dbReference type="PIRSF" id="PIRSF006256">
    <property type="entry name" value="CMPcnvr_hdrg_mat"/>
    <property type="match status" value="1"/>
</dbReference>